<dbReference type="Pfam" id="PF10090">
    <property type="entry name" value="HPTransfase"/>
    <property type="match status" value="1"/>
</dbReference>
<dbReference type="HOGENOM" id="CLU_086320_0_0_5"/>
<name>G4R941_PELHB</name>
<dbReference type="STRING" id="1082931.KKY_2413"/>
<keyword evidence="3" id="KW-1185">Reference proteome</keyword>
<dbReference type="AlphaFoldDB" id="G4R941"/>
<reference evidence="2 3" key="1">
    <citation type="journal article" date="2012" name="J. Bacteriol.">
        <title>Complete genome sequence of Pelagibacterium halotolerans B2T.</title>
        <authorList>
            <person name="Huo Y.Y."/>
            <person name="Cheng H."/>
            <person name="Han X.F."/>
            <person name="Jiang X.W."/>
            <person name="Sun C."/>
            <person name="Zhang X.Q."/>
            <person name="Zhu X.F."/>
            <person name="Liu Y.F."/>
            <person name="Li P.F."/>
            <person name="Ni P.X."/>
            <person name="Wu M."/>
        </authorList>
    </citation>
    <scope>NUCLEOTIDE SEQUENCE [LARGE SCALE GENOMIC DNA]</scope>
    <source>
        <strain evidence="3">DSM 22347 / JCM 15775 / CGMCC 1.7692 / B2</strain>
    </source>
</reference>
<dbReference type="NCBIfam" id="NF046018">
    <property type="entry name" value="HisPtaseChptBrucRhz"/>
    <property type="match status" value="1"/>
</dbReference>
<dbReference type="InterPro" id="IPR036890">
    <property type="entry name" value="HATPase_C_sf"/>
</dbReference>
<dbReference type="EMBL" id="CP003075">
    <property type="protein sequence ID" value="AEQ52421.1"/>
    <property type="molecule type" value="Genomic_DNA"/>
</dbReference>
<dbReference type="eggNOG" id="COG5385">
    <property type="taxonomic scope" value="Bacteria"/>
</dbReference>
<evidence type="ECO:0000259" key="1">
    <source>
        <dbReference type="Pfam" id="PF10090"/>
    </source>
</evidence>
<sequence>MAMTSIVELSAPDLAALLCSRVCHDLINPVGAIGNGLEVLADPTQVDMQTFAKELIENSTRQARAKLEFARLAFGASSTAGTDIDTREADRVASLLMAGEKADLDWKVTPMLLPKNKAKLLLNMLLIVTQGVPRGGTVTVEVEGDAGAENFTITATGPKTLVPNAVQGLLAGTPEEGSVDARGIQPFYTGVLARLSHMGLNLALDGEILRFTADPLPHDID</sequence>
<feature type="domain" description="Histidine phosphotransferase ChpT C-terminal" evidence="1">
    <location>
        <begin position="86"/>
        <end position="207"/>
    </location>
</feature>
<evidence type="ECO:0000313" key="2">
    <source>
        <dbReference type="EMBL" id="AEQ52421.1"/>
    </source>
</evidence>
<evidence type="ECO:0000313" key="3">
    <source>
        <dbReference type="Proteomes" id="UP000008850"/>
    </source>
</evidence>
<gene>
    <name evidence="2" type="ordered locus">KKY_2413</name>
</gene>
<dbReference type="KEGG" id="phl:KKY_2413"/>
<proteinExistence type="predicted"/>
<dbReference type="InterPro" id="IPR018762">
    <property type="entry name" value="ChpT_C"/>
</dbReference>
<dbReference type="Gene3D" id="3.30.565.10">
    <property type="entry name" value="Histidine kinase-like ATPase, C-terminal domain"/>
    <property type="match status" value="1"/>
</dbReference>
<dbReference type="PATRIC" id="fig|1082931.4.peg.2382"/>
<accession>G4R941</accession>
<protein>
    <recommendedName>
        <fullName evidence="1">Histidine phosphotransferase ChpT C-terminal domain-containing protein</fullName>
    </recommendedName>
</protein>
<organism evidence="2 3">
    <name type="scientific">Pelagibacterium halotolerans (strain DSM 22347 / JCM 15775 / CGMCC 1.7692 / B2)</name>
    <dbReference type="NCBI Taxonomy" id="1082931"/>
    <lineage>
        <taxon>Bacteria</taxon>
        <taxon>Pseudomonadati</taxon>
        <taxon>Pseudomonadota</taxon>
        <taxon>Alphaproteobacteria</taxon>
        <taxon>Hyphomicrobiales</taxon>
        <taxon>Devosiaceae</taxon>
        <taxon>Pelagibacterium</taxon>
    </lineage>
</organism>
<dbReference type="Gene3D" id="1.10.287.130">
    <property type="match status" value="1"/>
</dbReference>
<dbReference type="Proteomes" id="UP000008850">
    <property type="component" value="Chromosome"/>
</dbReference>